<proteinExistence type="predicted"/>
<reference evidence="1" key="1">
    <citation type="submission" date="2019-02" db="EMBL/GenBank/DDBJ databases">
        <authorList>
            <consortium name="Genoscope - CEA"/>
            <person name="William W."/>
        </authorList>
    </citation>
    <scope>NUCLEOTIDE SEQUENCE [LARGE SCALE GENOMIC DNA]</scope>
    <source>
        <strain evidence="1">YSy11</strain>
    </source>
</reference>
<dbReference type="RefSeq" id="WP_150548215.1">
    <property type="nucleotide sequence ID" value="NZ_LR215729.2"/>
</dbReference>
<gene>
    <name evidence="1" type="ORF">PMYSY11_2110</name>
</gene>
<dbReference type="EMBL" id="LR215729">
    <property type="protein sequence ID" value="VEV97156.1"/>
    <property type="molecule type" value="Genomic_DNA"/>
</dbReference>
<dbReference type="AlphaFoldDB" id="A0A653E542"/>
<name>A0A653E542_9PSED</name>
<protein>
    <submittedName>
        <fullName evidence="1">Uncharacterized protein</fullName>
    </submittedName>
</protein>
<accession>A0A653E542</accession>
<sequence>MILLSDNDILVKISQCDLIEELLTVFNCQVSDLYVLDFAKHSLYLKDADKCIGRRVGNHQAYDRLCGLVYGCNELGVAEENIDFLEELSVMENMDSGEQALLLHAFDLHSAGRDFYLATGDKRALYGVLNSDSAIAKDILAHRVECTESLILKIMKIYGFQSVNHKISSAIPVTDRFDSVLRMAFGPERSQEHAISCLNSYIEPIAGFMRP</sequence>
<evidence type="ECO:0000313" key="1">
    <source>
        <dbReference type="EMBL" id="VEV97156.1"/>
    </source>
</evidence>
<organism evidence="1">
    <name type="scientific">Pseudomonas marincola</name>
    <dbReference type="NCBI Taxonomy" id="437900"/>
    <lineage>
        <taxon>Bacteria</taxon>
        <taxon>Pseudomonadati</taxon>
        <taxon>Pseudomonadota</taxon>
        <taxon>Gammaproteobacteria</taxon>
        <taxon>Pseudomonadales</taxon>
        <taxon>Pseudomonadaceae</taxon>
        <taxon>Pseudomonas</taxon>
    </lineage>
</organism>